<name>B2WP75_PYRTR</name>
<proteinExistence type="predicted"/>
<dbReference type="AlphaFoldDB" id="B2WP75"/>
<evidence type="ECO:0000313" key="1">
    <source>
        <dbReference type="EMBL" id="EDU45941.1"/>
    </source>
</evidence>
<reference evidence="2" key="1">
    <citation type="journal article" date="2013" name="G3 (Bethesda)">
        <title>Comparative genomics of a plant-pathogenic fungus, Pyrenophora tritici-repentis, reveals transduplication and the impact of repeat elements on pathogenicity and population divergence.</title>
        <authorList>
            <person name="Manning V.A."/>
            <person name="Pandelova I."/>
            <person name="Dhillon B."/>
            <person name="Wilhelm L.J."/>
            <person name="Goodwin S.B."/>
            <person name="Berlin A.M."/>
            <person name="Figueroa M."/>
            <person name="Freitag M."/>
            <person name="Hane J.K."/>
            <person name="Henrissat B."/>
            <person name="Holman W.H."/>
            <person name="Kodira C.D."/>
            <person name="Martin J."/>
            <person name="Oliver R.P."/>
            <person name="Robbertse B."/>
            <person name="Schackwitz W."/>
            <person name="Schwartz D.C."/>
            <person name="Spatafora J.W."/>
            <person name="Turgeon B.G."/>
            <person name="Yandava C."/>
            <person name="Young S."/>
            <person name="Zhou S."/>
            <person name="Zeng Q."/>
            <person name="Grigoriev I.V."/>
            <person name="Ma L.-J."/>
            <person name="Ciuffetti L.M."/>
        </authorList>
    </citation>
    <scope>NUCLEOTIDE SEQUENCE [LARGE SCALE GENOMIC DNA]</scope>
    <source>
        <strain evidence="2">Pt-1C-BFP</strain>
    </source>
</reference>
<dbReference type="Proteomes" id="UP000001471">
    <property type="component" value="Unassembled WGS sequence"/>
</dbReference>
<dbReference type="InParanoid" id="B2WP75"/>
<accession>B2WP75</accession>
<gene>
    <name evidence="1" type="ORF">PTRG_11785</name>
</gene>
<dbReference type="EMBL" id="DS231634">
    <property type="protein sequence ID" value="EDU45941.1"/>
    <property type="molecule type" value="Genomic_DNA"/>
</dbReference>
<organism evidence="1 2">
    <name type="scientific">Pyrenophora tritici-repentis (strain Pt-1C-BFP)</name>
    <name type="common">Wheat tan spot fungus</name>
    <name type="synonym">Drechslera tritici-repentis</name>
    <dbReference type="NCBI Taxonomy" id="426418"/>
    <lineage>
        <taxon>Eukaryota</taxon>
        <taxon>Fungi</taxon>
        <taxon>Dikarya</taxon>
        <taxon>Ascomycota</taxon>
        <taxon>Pezizomycotina</taxon>
        <taxon>Dothideomycetes</taxon>
        <taxon>Pleosporomycetidae</taxon>
        <taxon>Pleosporales</taxon>
        <taxon>Pleosporineae</taxon>
        <taxon>Pleosporaceae</taxon>
        <taxon>Pyrenophora</taxon>
    </lineage>
</organism>
<dbReference type="HOGENOM" id="CLU_2623191_0_0_1"/>
<evidence type="ECO:0000313" key="2">
    <source>
        <dbReference type="Proteomes" id="UP000001471"/>
    </source>
</evidence>
<sequence length="78" mass="8245">MATSQSELDKAIRLILSTPEAKGSNFAESRYDEQNDQARSIINRLPPTSTATAPTAVTVAVTVAYTVAYSPASTSTLP</sequence>
<protein>
    <submittedName>
        <fullName evidence="1">Uncharacterized protein</fullName>
    </submittedName>
</protein>